<evidence type="ECO:0000313" key="3">
    <source>
        <dbReference type="Proteomes" id="UP000176087"/>
    </source>
</evidence>
<keyword evidence="3" id="KW-1185">Reference proteome</keyword>
<gene>
    <name evidence="2" type="ORF">AN215_16225</name>
</gene>
<dbReference type="Gene3D" id="3.20.80.10">
    <property type="entry name" value="Regulatory factor, effector binding domain"/>
    <property type="match status" value="1"/>
</dbReference>
<dbReference type="STRING" id="933944.AN215_16225"/>
<accession>A0A1E7JJP5</accession>
<dbReference type="InterPro" id="IPR010499">
    <property type="entry name" value="AraC_E-bd"/>
</dbReference>
<dbReference type="Pfam" id="PF06445">
    <property type="entry name" value="GyrI-like"/>
    <property type="match status" value="1"/>
</dbReference>
<reference evidence="2 3" key="1">
    <citation type="journal article" date="2016" name="Front. Microbiol.">
        <title>Comparative Genomics Analysis of Streptomyces Species Reveals Their Adaptation to the Marine Environment and Their Diversity at the Genomic Level.</title>
        <authorList>
            <person name="Tian X."/>
            <person name="Zhang Z."/>
            <person name="Yang T."/>
            <person name="Chen M."/>
            <person name="Li J."/>
            <person name="Chen F."/>
            <person name="Yang J."/>
            <person name="Li W."/>
            <person name="Zhang B."/>
            <person name="Zhang Z."/>
            <person name="Wu J."/>
            <person name="Zhang C."/>
            <person name="Long L."/>
            <person name="Xiao J."/>
        </authorList>
    </citation>
    <scope>NUCLEOTIDE SEQUENCE [LARGE SCALE GENOMIC DNA]</scope>
    <source>
        <strain evidence="2 3">SCSIO 10390</strain>
    </source>
</reference>
<comment type="caution">
    <text evidence="2">The sequence shown here is derived from an EMBL/GenBank/DDBJ whole genome shotgun (WGS) entry which is preliminary data.</text>
</comment>
<dbReference type="EMBL" id="LJGT01000040">
    <property type="protein sequence ID" value="OEU87842.1"/>
    <property type="molecule type" value="Genomic_DNA"/>
</dbReference>
<protein>
    <submittedName>
        <fullName evidence="2">AraC family transcriptional regulator</fullName>
    </submittedName>
</protein>
<dbReference type="SMART" id="SM00871">
    <property type="entry name" value="AraC_E_bind"/>
    <property type="match status" value="1"/>
</dbReference>
<sequence length="170" mass="18419">MNSAASSQPGTDEPEIVDVEPAVTAVVRGVVPQAGLRDFFDTSFRQLGETVSRQQIAITGPAFGLYSRPPQETAELEVGFVTDRAVRPEGDVVVSALPGTRVARTTHHGSFDGLGASWERLHAWVREQGLTPGPVMWEFYVTEPTPDMDPRELRTQLNCVVADGEASAKD</sequence>
<dbReference type="PATRIC" id="fig|933944.5.peg.1286"/>
<organism evidence="2 3">
    <name type="scientific">Streptomyces abyssalis</name>
    <dbReference type="NCBI Taxonomy" id="933944"/>
    <lineage>
        <taxon>Bacteria</taxon>
        <taxon>Bacillati</taxon>
        <taxon>Actinomycetota</taxon>
        <taxon>Actinomycetes</taxon>
        <taxon>Kitasatosporales</taxon>
        <taxon>Streptomycetaceae</taxon>
        <taxon>Streptomyces</taxon>
    </lineage>
</organism>
<evidence type="ECO:0000259" key="1">
    <source>
        <dbReference type="SMART" id="SM00871"/>
    </source>
</evidence>
<dbReference type="OrthoDB" id="64208at2"/>
<name>A0A1E7JJP5_9ACTN</name>
<dbReference type="InterPro" id="IPR011256">
    <property type="entry name" value="Reg_factor_effector_dom_sf"/>
</dbReference>
<dbReference type="SUPFAM" id="SSF55136">
    <property type="entry name" value="Probable bacterial effector-binding domain"/>
    <property type="match status" value="1"/>
</dbReference>
<evidence type="ECO:0000313" key="2">
    <source>
        <dbReference type="EMBL" id="OEU87842.1"/>
    </source>
</evidence>
<dbReference type="Proteomes" id="UP000176087">
    <property type="component" value="Unassembled WGS sequence"/>
</dbReference>
<dbReference type="AlphaFoldDB" id="A0A1E7JJP5"/>
<dbReference type="InterPro" id="IPR029442">
    <property type="entry name" value="GyrI-like"/>
</dbReference>
<dbReference type="RefSeq" id="WP_070013691.1">
    <property type="nucleotide sequence ID" value="NZ_LJGS01000044.1"/>
</dbReference>
<proteinExistence type="predicted"/>
<feature type="domain" description="AraC effector-binding" evidence="1">
    <location>
        <begin position="12"/>
        <end position="162"/>
    </location>
</feature>